<evidence type="ECO:0000259" key="1">
    <source>
        <dbReference type="Pfam" id="PF01261"/>
    </source>
</evidence>
<gene>
    <name evidence="2" type="ORF">C7446_0023</name>
</gene>
<dbReference type="PANTHER" id="PTHR12110">
    <property type="entry name" value="HYDROXYPYRUVATE ISOMERASE"/>
    <property type="match status" value="1"/>
</dbReference>
<dbReference type="InterPro" id="IPR036237">
    <property type="entry name" value="Xyl_isomerase-like_sf"/>
</dbReference>
<dbReference type="EMBL" id="RBIN01000001">
    <property type="protein sequence ID" value="RKR07215.1"/>
    <property type="molecule type" value="Genomic_DNA"/>
</dbReference>
<dbReference type="Gene3D" id="3.20.20.150">
    <property type="entry name" value="Divalent-metal-dependent TIM barrel enzymes"/>
    <property type="match status" value="1"/>
</dbReference>
<dbReference type="InterPro" id="IPR050312">
    <property type="entry name" value="IolE/XylAMocC-like"/>
</dbReference>
<keyword evidence="2" id="KW-0413">Isomerase</keyword>
<organism evidence="2 3">
    <name type="scientific">Kushneria sinocarnis</name>
    <dbReference type="NCBI Taxonomy" id="595502"/>
    <lineage>
        <taxon>Bacteria</taxon>
        <taxon>Pseudomonadati</taxon>
        <taxon>Pseudomonadota</taxon>
        <taxon>Gammaproteobacteria</taxon>
        <taxon>Oceanospirillales</taxon>
        <taxon>Halomonadaceae</taxon>
        <taxon>Kushneria</taxon>
    </lineage>
</organism>
<proteinExistence type="predicted"/>
<dbReference type="AlphaFoldDB" id="A0A420X0K3"/>
<dbReference type="PANTHER" id="PTHR12110:SF52">
    <property type="entry name" value="XYLOSE ISOMERASE"/>
    <property type="match status" value="1"/>
</dbReference>
<name>A0A420X0K3_9GAMM</name>
<dbReference type="RefSeq" id="WP_211327812.1">
    <property type="nucleotide sequence ID" value="NZ_RBIN01000001.1"/>
</dbReference>
<protein>
    <submittedName>
        <fullName evidence="2">Sugar phosphate isomerase/epimerase</fullName>
    </submittedName>
</protein>
<accession>A0A420X0K3</accession>
<reference evidence="2 3" key="1">
    <citation type="submission" date="2018-10" db="EMBL/GenBank/DDBJ databases">
        <title>Genomic Encyclopedia of Type Strains, Phase IV (KMG-IV): sequencing the most valuable type-strain genomes for metagenomic binning, comparative biology and taxonomic classification.</title>
        <authorList>
            <person name="Goeker M."/>
        </authorList>
    </citation>
    <scope>NUCLEOTIDE SEQUENCE [LARGE SCALE GENOMIC DNA]</scope>
    <source>
        <strain evidence="2 3">DSM 23229</strain>
    </source>
</reference>
<dbReference type="SUPFAM" id="SSF51658">
    <property type="entry name" value="Xylose isomerase-like"/>
    <property type="match status" value="1"/>
</dbReference>
<evidence type="ECO:0000313" key="3">
    <source>
        <dbReference type="Proteomes" id="UP000281975"/>
    </source>
</evidence>
<dbReference type="Proteomes" id="UP000281975">
    <property type="component" value="Unassembled WGS sequence"/>
</dbReference>
<dbReference type="InterPro" id="IPR013022">
    <property type="entry name" value="Xyl_isomerase-like_TIM-brl"/>
</dbReference>
<comment type="caution">
    <text evidence="2">The sequence shown here is derived from an EMBL/GenBank/DDBJ whole genome shotgun (WGS) entry which is preliminary data.</text>
</comment>
<dbReference type="GO" id="GO:0016853">
    <property type="term" value="F:isomerase activity"/>
    <property type="evidence" value="ECO:0007669"/>
    <property type="project" value="UniProtKB-KW"/>
</dbReference>
<dbReference type="Pfam" id="PF01261">
    <property type="entry name" value="AP_endonuc_2"/>
    <property type="match status" value="1"/>
</dbReference>
<feature type="domain" description="Xylose isomerase-like TIM barrel" evidence="1">
    <location>
        <begin position="29"/>
        <end position="253"/>
    </location>
</feature>
<keyword evidence="3" id="KW-1185">Reference proteome</keyword>
<evidence type="ECO:0000313" key="2">
    <source>
        <dbReference type="EMBL" id="RKR07215.1"/>
    </source>
</evidence>
<sequence>MAIGLSTYAFFWRGSTQVEAPMTLAAMLEETAALGGDLFQICDYPAIESLTAAELEALREQAARLGIRLELGTRGLAREPLERYLDIAERLDVRLLRSMIYSGDDRPDAQQAVQRLEALLPRLRRQGVTLALETYEQLPVDALMAVIEQVDDAHVGICLDPANCVAALELPGTVIARTAARVVNLHIKDFHFTRSPGWVGFQLTGCPLGEGLLPLSDMLARIDPAGRGIGAVIEHWLGWQDDAATTCRLEAEWTRHNMNLLRSNVS</sequence>